<evidence type="ECO:0000256" key="5">
    <source>
        <dbReference type="PROSITE-ProRule" id="PRU01240"/>
    </source>
</evidence>
<evidence type="ECO:0000313" key="7">
    <source>
        <dbReference type="EMBL" id="CQD02958.1"/>
    </source>
</evidence>
<dbReference type="InterPro" id="IPR023828">
    <property type="entry name" value="Peptidase_S8_Ser-AS"/>
</dbReference>
<dbReference type="SUPFAM" id="SSF52743">
    <property type="entry name" value="Subtilisin-like"/>
    <property type="match status" value="1"/>
</dbReference>
<comment type="similarity">
    <text evidence="1 5">Belongs to the peptidase S8 family.</text>
</comment>
<proteinExistence type="inferred from homology"/>
<sequence>MNGETSISRKLVDYILIGAGSSRRHLQGSPILGDVWTAYVQDLSKPVDLLITSYKGSSANALAAEIFKQLQGIRRGVAHHDDPRVAPVQNYVAARLYFDEVIRVLIPMTKWWLDPKTRNEIDAWMSSDKSAGEHGPDKIAQTVDDVRLLVDAWNEGPQHLDEFFKDPTVGIRSRRTAFERFVALCALVLMVQLPPEETDREPLTPPVLAKVQKKTQGLLVDTSDDDLRELVVDLISTDMSPAKAAKVWQISRNRPASTAIMKSVPTVKADAARRLFELDCTPITWAVVDSGIDTHHIAFGKHPVHKTYDFTYYREVVNLSNVDDVVRKSNLKAIETARKDNPLPSNADRKLKQIATAAYHGQPMRYDLIAEFLELGVDGPPPPPPASEHGTHVAGIIAAGVDEAGGNLVTGMCPGIGLYDLRIIGSDKEDTELAVIAALQFVRHTNELAGGMQIQGVNMSLSIEHDVRNYACGATPVCMEAERLIDSGVVVVAAAGNFGYQNIMVNDQPFNNYLAFSITDPGNAERVITVGSTHHYKPFTYGVSYFSSRGPTGDGRPKPDLVAPGERIYSPVLENDWGYLDGTSMAAPHVSGAAALLMARYPELVGRPDKIKRILCETATDLGRERNFQGHGLLDVLRALQSQ</sequence>
<keyword evidence="3 5" id="KW-0378">Hydrolase</keyword>
<dbReference type="RefSeq" id="WP_090598141.1">
    <property type="nucleotide sequence ID" value="NZ_CTEE01000001.1"/>
</dbReference>
<dbReference type="PANTHER" id="PTHR43806">
    <property type="entry name" value="PEPTIDASE S8"/>
    <property type="match status" value="1"/>
</dbReference>
<gene>
    <name evidence="7" type="ORF">BN1232_00290</name>
</gene>
<accession>A0A0E3WB00</accession>
<dbReference type="PROSITE" id="PS00137">
    <property type="entry name" value="SUBTILASE_HIS"/>
    <property type="match status" value="1"/>
</dbReference>
<keyword evidence="4 5" id="KW-0720">Serine protease</keyword>
<evidence type="ECO:0000259" key="6">
    <source>
        <dbReference type="Pfam" id="PF00082"/>
    </source>
</evidence>
<dbReference type="PANTHER" id="PTHR43806:SF11">
    <property type="entry name" value="CEREVISIN-RELATED"/>
    <property type="match status" value="1"/>
</dbReference>
<feature type="domain" description="Peptidase S8/S53" evidence="6">
    <location>
        <begin position="286"/>
        <end position="632"/>
    </location>
</feature>
<dbReference type="InterPro" id="IPR022398">
    <property type="entry name" value="Peptidase_S8_His-AS"/>
</dbReference>
<dbReference type="OrthoDB" id="9795680at2"/>
<evidence type="ECO:0000256" key="1">
    <source>
        <dbReference type="ARBA" id="ARBA00011073"/>
    </source>
</evidence>
<evidence type="ECO:0000256" key="2">
    <source>
        <dbReference type="ARBA" id="ARBA00022670"/>
    </source>
</evidence>
<evidence type="ECO:0000256" key="4">
    <source>
        <dbReference type="ARBA" id="ARBA00022825"/>
    </source>
</evidence>
<dbReference type="GO" id="GO:0006508">
    <property type="term" value="P:proteolysis"/>
    <property type="evidence" value="ECO:0007669"/>
    <property type="project" value="UniProtKB-KW"/>
</dbReference>
<keyword evidence="2 5" id="KW-0645">Protease</keyword>
<protein>
    <submittedName>
        <fullName evidence="7">Peptidase S8/S53 subtilisin kexin sedolisin</fullName>
    </submittedName>
</protein>
<dbReference type="InterPro" id="IPR036852">
    <property type="entry name" value="Peptidase_S8/S53_dom_sf"/>
</dbReference>
<dbReference type="PROSITE" id="PS51892">
    <property type="entry name" value="SUBTILASE"/>
    <property type="match status" value="1"/>
</dbReference>
<dbReference type="Proteomes" id="UP000199251">
    <property type="component" value="Unassembled WGS sequence"/>
</dbReference>
<evidence type="ECO:0000256" key="3">
    <source>
        <dbReference type="ARBA" id="ARBA00022801"/>
    </source>
</evidence>
<dbReference type="STRING" id="141349.BN1232_00290"/>
<name>A0A0E3WB00_MYCLN</name>
<dbReference type="InterPro" id="IPR000209">
    <property type="entry name" value="Peptidase_S8/S53_dom"/>
</dbReference>
<organism evidence="7 8">
    <name type="scientific">Mycobacterium lentiflavum</name>
    <dbReference type="NCBI Taxonomy" id="141349"/>
    <lineage>
        <taxon>Bacteria</taxon>
        <taxon>Bacillati</taxon>
        <taxon>Actinomycetota</taxon>
        <taxon>Actinomycetes</taxon>
        <taxon>Mycobacteriales</taxon>
        <taxon>Mycobacteriaceae</taxon>
        <taxon>Mycobacterium</taxon>
        <taxon>Mycobacterium simiae complex</taxon>
    </lineage>
</organism>
<dbReference type="InterPro" id="IPR050131">
    <property type="entry name" value="Peptidase_S8_subtilisin-like"/>
</dbReference>
<dbReference type="InterPro" id="IPR015500">
    <property type="entry name" value="Peptidase_S8_subtilisin-rel"/>
</dbReference>
<feature type="active site" description="Charge relay system" evidence="5">
    <location>
        <position position="389"/>
    </location>
</feature>
<dbReference type="PRINTS" id="PR00723">
    <property type="entry name" value="SUBTILISIN"/>
</dbReference>
<dbReference type="Gene3D" id="3.40.50.200">
    <property type="entry name" value="Peptidase S8/S53 domain"/>
    <property type="match status" value="1"/>
</dbReference>
<feature type="active site" description="Charge relay system" evidence="5">
    <location>
        <position position="584"/>
    </location>
</feature>
<feature type="active site" description="Charge relay system" evidence="5">
    <location>
        <position position="289"/>
    </location>
</feature>
<evidence type="ECO:0000313" key="8">
    <source>
        <dbReference type="Proteomes" id="UP000199251"/>
    </source>
</evidence>
<dbReference type="EMBL" id="CTEE01000001">
    <property type="protein sequence ID" value="CQD02958.1"/>
    <property type="molecule type" value="Genomic_DNA"/>
</dbReference>
<dbReference type="CDD" id="cd07487">
    <property type="entry name" value="Peptidases_S8_1"/>
    <property type="match status" value="1"/>
</dbReference>
<reference evidence="7 8" key="1">
    <citation type="submission" date="2015-03" db="EMBL/GenBank/DDBJ databases">
        <authorList>
            <person name="Urmite Genomes"/>
        </authorList>
    </citation>
    <scope>NUCLEOTIDE SEQUENCE [LARGE SCALE GENOMIC DNA]</scope>
    <source>
        <strain evidence="7 8">CSUR P1491</strain>
    </source>
</reference>
<dbReference type="Pfam" id="PF00082">
    <property type="entry name" value="Peptidase_S8"/>
    <property type="match status" value="1"/>
</dbReference>
<dbReference type="AlphaFoldDB" id="A0A0E3WB00"/>
<dbReference type="PROSITE" id="PS00138">
    <property type="entry name" value="SUBTILASE_SER"/>
    <property type="match status" value="1"/>
</dbReference>
<dbReference type="GO" id="GO:0004252">
    <property type="term" value="F:serine-type endopeptidase activity"/>
    <property type="evidence" value="ECO:0007669"/>
    <property type="project" value="UniProtKB-UniRule"/>
</dbReference>